<comment type="pathway">
    <text evidence="3">Lipid metabolism.</text>
</comment>
<sequence length="381" mass="42435">MSADERKPPKAELIDGVKESRLVTLVLHNNSATTTQCPDGYKPKPEEIPYPRPNNVFEEALAVSAMFLAFTLGVLLPFILMGCIPAVIFYRSKVAAALLVITTVDWLLPAGKVWLGFRSAYFWDVMRRHFRLRNITPPVPFLDISKPLLGIHFPHAVFPMANMLNPPLFGLPGTGTPEDVEGVIGGVLLTLPFYKHIFAWMGAHPADAKTFRNLLRRVSVGMQPEGLAGMTLGATPSREAIYISKRKGFIRIAIQCGADICPVYHLGQSQILSFWGPENFIRRSRMLVGFMWGRWYLPLPRQHDIVSLGGHPIKGTGPGTSCMSDPDENQNLHDQRHTLKALTHMLVGLVWDRCYLPTLRQREIISIGSNPIKGTGRVNTP</sequence>
<evidence type="ECO:0000256" key="4">
    <source>
        <dbReference type="ARBA" id="ARBA00005420"/>
    </source>
</evidence>
<keyword evidence="12 14" id="KW-0472">Membrane</keyword>
<dbReference type="PANTHER" id="PTHR12317:SF0">
    <property type="entry name" value="ACYLTRANSFERASE"/>
    <property type="match status" value="1"/>
</dbReference>
<evidence type="ECO:0000256" key="11">
    <source>
        <dbReference type="ARBA" id="ARBA00023098"/>
    </source>
</evidence>
<comment type="pathway">
    <text evidence="2">Glycerolipid metabolism; triacylglycerol biosynthesis.</text>
</comment>
<evidence type="ECO:0000256" key="5">
    <source>
        <dbReference type="ARBA" id="ARBA00022516"/>
    </source>
</evidence>
<evidence type="ECO:0000256" key="9">
    <source>
        <dbReference type="ARBA" id="ARBA00022824"/>
    </source>
</evidence>
<evidence type="ECO:0000256" key="8">
    <source>
        <dbReference type="ARBA" id="ARBA00022798"/>
    </source>
</evidence>
<evidence type="ECO:0000256" key="10">
    <source>
        <dbReference type="ARBA" id="ARBA00022989"/>
    </source>
</evidence>
<evidence type="ECO:0000256" key="6">
    <source>
        <dbReference type="ARBA" id="ARBA00022679"/>
    </source>
</evidence>
<feature type="transmembrane region" description="Helical" evidence="14">
    <location>
        <begin position="60"/>
        <end position="88"/>
    </location>
</feature>
<evidence type="ECO:0000256" key="3">
    <source>
        <dbReference type="ARBA" id="ARBA00005189"/>
    </source>
</evidence>
<keyword evidence="16" id="KW-1185">Reference proteome</keyword>
<keyword evidence="7 14" id="KW-0812">Transmembrane</keyword>
<proteinExistence type="inferred from homology"/>
<organism evidence="15 16">
    <name type="scientific">Coccomyxa viridis</name>
    <dbReference type="NCBI Taxonomy" id="1274662"/>
    <lineage>
        <taxon>Eukaryota</taxon>
        <taxon>Viridiplantae</taxon>
        <taxon>Chlorophyta</taxon>
        <taxon>core chlorophytes</taxon>
        <taxon>Trebouxiophyceae</taxon>
        <taxon>Trebouxiophyceae incertae sedis</taxon>
        <taxon>Coccomyxaceae</taxon>
        <taxon>Coccomyxa</taxon>
    </lineage>
</organism>
<evidence type="ECO:0000256" key="13">
    <source>
        <dbReference type="ARBA" id="ARBA00023315"/>
    </source>
</evidence>
<evidence type="ECO:0000256" key="7">
    <source>
        <dbReference type="ARBA" id="ARBA00022692"/>
    </source>
</evidence>
<dbReference type="InterPro" id="IPR007130">
    <property type="entry name" value="DAGAT"/>
</dbReference>
<dbReference type="PANTHER" id="PTHR12317">
    <property type="entry name" value="DIACYLGLYCEROL O-ACYLTRANSFERASE"/>
    <property type="match status" value="1"/>
</dbReference>
<gene>
    <name evidence="15" type="primary">g8568</name>
    <name evidence="15" type="ORF">VP750_LOCUS7699</name>
</gene>
<keyword evidence="8" id="KW-0319">Glycerol metabolism</keyword>
<comment type="similarity">
    <text evidence="4 14">Belongs to the diacylglycerol acyltransferase family.</text>
</comment>
<feature type="transmembrane region" description="Helical" evidence="14">
    <location>
        <begin position="94"/>
        <end position="117"/>
    </location>
</feature>
<protein>
    <recommendedName>
        <fullName evidence="14">Acyltransferase</fullName>
        <ecNumber evidence="14">2.3.1.-</ecNumber>
    </recommendedName>
</protein>
<name>A0ABP1G7E3_9CHLO</name>
<comment type="caution">
    <text evidence="15">The sequence shown here is derived from an EMBL/GenBank/DDBJ whole genome shotgun (WGS) entry which is preliminary data.</text>
</comment>
<keyword evidence="13" id="KW-0012">Acyltransferase</keyword>
<comment type="subcellular location">
    <subcellularLocation>
        <location evidence="1 14">Endoplasmic reticulum membrane</location>
        <topology evidence="1 14">Multi-pass membrane protein</topology>
    </subcellularLocation>
</comment>
<dbReference type="Proteomes" id="UP001497392">
    <property type="component" value="Unassembled WGS sequence"/>
</dbReference>
<evidence type="ECO:0000256" key="1">
    <source>
        <dbReference type="ARBA" id="ARBA00004477"/>
    </source>
</evidence>
<keyword evidence="11" id="KW-0443">Lipid metabolism</keyword>
<accession>A0ABP1G7E3</accession>
<evidence type="ECO:0000256" key="14">
    <source>
        <dbReference type="RuleBase" id="RU367023"/>
    </source>
</evidence>
<dbReference type="EC" id="2.3.1.-" evidence="14"/>
<evidence type="ECO:0000313" key="15">
    <source>
        <dbReference type="EMBL" id="CAL5225793.1"/>
    </source>
</evidence>
<evidence type="ECO:0000313" key="16">
    <source>
        <dbReference type="Proteomes" id="UP001497392"/>
    </source>
</evidence>
<keyword evidence="9 14" id="KW-0256">Endoplasmic reticulum</keyword>
<evidence type="ECO:0000256" key="2">
    <source>
        <dbReference type="ARBA" id="ARBA00004771"/>
    </source>
</evidence>
<dbReference type="EMBL" id="CAXHTA020000015">
    <property type="protein sequence ID" value="CAL5225793.1"/>
    <property type="molecule type" value="Genomic_DNA"/>
</dbReference>
<reference evidence="15 16" key="1">
    <citation type="submission" date="2024-06" db="EMBL/GenBank/DDBJ databases">
        <authorList>
            <person name="Kraege A."/>
            <person name="Thomma B."/>
        </authorList>
    </citation>
    <scope>NUCLEOTIDE SEQUENCE [LARGE SCALE GENOMIC DNA]</scope>
</reference>
<evidence type="ECO:0000256" key="12">
    <source>
        <dbReference type="ARBA" id="ARBA00023136"/>
    </source>
</evidence>
<keyword evidence="10 14" id="KW-1133">Transmembrane helix</keyword>
<dbReference type="Pfam" id="PF03982">
    <property type="entry name" value="DAGAT"/>
    <property type="match status" value="1"/>
</dbReference>
<keyword evidence="5" id="KW-0444">Lipid biosynthesis</keyword>
<keyword evidence="6 14" id="KW-0808">Transferase</keyword>